<dbReference type="Pfam" id="PF18962">
    <property type="entry name" value="Por_Secre_tail"/>
    <property type="match status" value="1"/>
</dbReference>
<dbReference type="EMBL" id="VTHL01000002">
    <property type="protein sequence ID" value="TYZ13283.1"/>
    <property type="molecule type" value="Genomic_DNA"/>
</dbReference>
<dbReference type="Proteomes" id="UP000322791">
    <property type="component" value="Unassembled WGS sequence"/>
</dbReference>
<dbReference type="NCBIfam" id="TIGR04183">
    <property type="entry name" value="Por_Secre_tail"/>
    <property type="match status" value="1"/>
</dbReference>
<evidence type="ECO:0000259" key="3">
    <source>
        <dbReference type="PROSITE" id="PS01180"/>
    </source>
</evidence>
<dbReference type="InterPro" id="IPR026444">
    <property type="entry name" value="Secre_tail"/>
</dbReference>
<dbReference type="Pfam" id="PF07705">
    <property type="entry name" value="CARDB"/>
    <property type="match status" value="10"/>
</dbReference>
<dbReference type="Gene3D" id="2.60.120.290">
    <property type="entry name" value="Spermadhesin, CUB domain"/>
    <property type="match status" value="2"/>
</dbReference>
<evidence type="ECO:0000313" key="5">
    <source>
        <dbReference type="Proteomes" id="UP000322791"/>
    </source>
</evidence>
<dbReference type="CDD" id="cd00041">
    <property type="entry name" value="CUB"/>
    <property type="match status" value="1"/>
</dbReference>
<proteinExistence type="predicted"/>
<dbReference type="InterPro" id="IPR000859">
    <property type="entry name" value="CUB_dom"/>
</dbReference>
<dbReference type="PROSITE" id="PS01180">
    <property type="entry name" value="CUB"/>
    <property type="match status" value="2"/>
</dbReference>
<evidence type="ECO:0000313" key="4">
    <source>
        <dbReference type="EMBL" id="TYZ13283.1"/>
    </source>
</evidence>
<feature type="chain" id="PRO_5023006929" evidence="2">
    <location>
        <begin position="33"/>
        <end position="1578"/>
    </location>
</feature>
<organism evidence="4 5">
    <name type="scientific">Hymenobacter lutimineralis</name>
    <dbReference type="NCBI Taxonomy" id="2606448"/>
    <lineage>
        <taxon>Bacteria</taxon>
        <taxon>Pseudomonadati</taxon>
        <taxon>Bacteroidota</taxon>
        <taxon>Cytophagia</taxon>
        <taxon>Cytophagales</taxon>
        <taxon>Hymenobacteraceae</taxon>
        <taxon>Hymenobacter</taxon>
    </lineage>
</organism>
<dbReference type="InterPro" id="IPR035914">
    <property type="entry name" value="Sperma_CUB_dom_sf"/>
</dbReference>
<evidence type="ECO:0000256" key="2">
    <source>
        <dbReference type="SAM" id="SignalP"/>
    </source>
</evidence>
<feature type="domain" description="CUB" evidence="3">
    <location>
        <begin position="39"/>
        <end position="151"/>
    </location>
</feature>
<accession>A0A5D6VBL2</accession>
<keyword evidence="5" id="KW-1185">Reference proteome</keyword>
<dbReference type="PROSITE" id="PS51257">
    <property type="entry name" value="PROKAR_LIPOPROTEIN"/>
    <property type="match status" value="1"/>
</dbReference>
<dbReference type="InterPro" id="IPR011635">
    <property type="entry name" value="CARDB"/>
</dbReference>
<protein>
    <submittedName>
        <fullName evidence="4">T9SS type A sorting domain-containing protein</fullName>
    </submittedName>
</protein>
<dbReference type="SMART" id="SM00042">
    <property type="entry name" value="CUB"/>
    <property type="match status" value="2"/>
</dbReference>
<keyword evidence="2" id="KW-0732">Signal</keyword>
<evidence type="ECO:0000256" key="1">
    <source>
        <dbReference type="ARBA" id="ARBA00023157"/>
    </source>
</evidence>
<dbReference type="InterPro" id="IPR013783">
    <property type="entry name" value="Ig-like_fold"/>
</dbReference>
<comment type="caution">
    <text evidence="4">The sequence shown here is derived from an EMBL/GenBank/DDBJ whole genome shotgun (WGS) entry which is preliminary data.</text>
</comment>
<sequence length="1578" mass="161357">MMKLYRLFTCPKWAALSVLLLACTWFSSTATAQNYNIPASGTASITTCEGTLYDDGGANGNYTAYANGVITINPGTSGSKIKLEFSSVSTYYYDEITIYDGNSTSGAVIGTFTNSANPGTVYATNSTGALTVRFATSYYSYSGFAASISCVTTVPKPDLAVQGASVQPLSVVAGNNVYVTSSIYNLTGTTATSSSVGYYLSADSKLDDSDILVGNSTGSSLAVGSSSYREASVQIPATTITGSYYMLFVGDYLDAVTESNEQNNIASVSLNVIPASVDLVMLQASVSPISTAPGNAISLTSYIKNNGNTASSSSSIGYYLSSDNKLDGNDQLLTSTYGSSLYAGYSNYANAYTNIPTSVTPGSYYVLFAADYQGLVEESNEDNNVTAVAITVAKASIDLVPTQSQISTSTTTAGTTISAATYIYNQGNTTAGTSSVGFYLSTDNKLDSKDVLLNSVTGSSLAANVSSYRGAYLTIPTTTASGTYYLLIAADYQDKVTESNETNNVSSLTLKVEDPYVDLNVQYPSLGTTSVASGSSVSVSAYVYNLGNSTASASKVGFYLSKNTSLDGNDVLLQSSSVSGISAGNYAYPYTTVQIPSTTAAGSYYILFVADYENSLSESNEQNNVASYALTVITPGIDLSIYSASLSRTSVAAGGSVTSSFYVYNSGNTYSASSNAQVYLSKDATLDNNDELLTTSTGGYLSAYDYSYRSFSTTIPSTTTPGAYYVLLVADATNAVSETNEQNNTTAISFTVAEPFNGTVVPTSGKTSVTTCGTKIYDNGGTENYASYTSGTLTIYPSTAGAKVQLDFTQFSLNYYSYLYIYDGPDTSSPLLGSYTYYNVAPGTLKATNSTGAITVVFSTDYYVSTGFEATVSCIGATENPDLALSAATLGSTSINAGSSLSASVKVTNSGKASASASTVGYYLSTDNVFSTSDVPLATTTGASLAAGASATRSATLAIPSGTAAGSYYVLFVADPSEQVTETNETNNVTSVSLKVTRPQPNLELASATLSAASGLPGAALTSSVTIKNTGTASATASTVGYYLSKDAVYDAADVSMGQTTGGTLAASGSATRTGSFSIPAATTAGSYYVLFVADAQGTIMESNETDNVLSVALTVKATQADLTLASATLGSSTVVTGNTVTTSVSIKNQGSASAASSTIGYYLSANTTWDGNDVLLKTVTGASLAAAASDTRTNSLTIPATTAAGSYYVLFVADPQSSVTEGDETNNVASASLAVTAPAVADLSLASATLQAATVVKGSTVSSSVQISNSGNAAASASTVGYYLSKNTTLDATDVSLGQTTGGALGANASATRTATLTIPAATVAGGYYVLFVADAQSAVTESNETNNVATVALAVTDPVVTLMPDLTFLASSTTLSASAGAAGSSLTVSSTFTNAGTGSASSTPFAVYLSTDENFDAADISLGGAAGTTLASGASSQQQLTVTVPATTTAGNYYLLVVLNPDNTVAESSTTNNLARVAFTVTVATAQQEQTAGLTIGVYPNPASAGYFRVSLQGATASAEEATLTLFNSIGQRLEQRTLPGRTGVATFSTRELSQGVYLLHITGNNLHVVKRVVVE</sequence>
<name>A0A5D6VBL2_9BACT</name>
<keyword evidence="1" id="KW-1015">Disulfide bond</keyword>
<feature type="signal peptide" evidence="2">
    <location>
        <begin position="1"/>
        <end position="32"/>
    </location>
</feature>
<feature type="domain" description="CUB" evidence="3">
    <location>
        <begin position="772"/>
        <end position="875"/>
    </location>
</feature>
<reference evidence="4 5" key="1">
    <citation type="submission" date="2019-08" db="EMBL/GenBank/DDBJ databases">
        <authorList>
            <person name="Seo M.-J."/>
        </authorList>
    </citation>
    <scope>NUCLEOTIDE SEQUENCE [LARGE SCALE GENOMIC DNA]</scope>
    <source>
        <strain evidence="4 5">KIGAM108</strain>
    </source>
</reference>
<dbReference type="SUPFAM" id="SSF49854">
    <property type="entry name" value="Spermadhesin, CUB domain"/>
    <property type="match status" value="2"/>
</dbReference>
<dbReference type="RefSeq" id="WP_149069406.1">
    <property type="nucleotide sequence ID" value="NZ_VTHL01000002.1"/>
</dbReference>
<gene>
    <name evidence="4" type="ORF">FY528_02395</name>
</gene>
<dbReference type="Gene3D" id="2.60.40.10">
    <property type="entry name" value="Immunoglobulins"/>
    <property type="match status" value="10"/>
</dbReference>